<dbReference type="STRING" id="400682.A0A1X7TE18"/>
<evidence type="ECO:0000256" key="2">
    <source>
        <dbReference type="ARBA" id="ARBA00022980"/>
    </source>
</evidence>
<dbReference type="InterPro" id="IPR045059">
    <property type="entry name" value="Ribosomal_uL29_euk"/>
</dbReference>
<evidence type="ECO:0000313" key="7">
    <source>
        <dbReference type="EnsemblMetazoa" id="Aqu2.1.12854_001"/>
    </source>
</evidence>
<evidence type="ECO:0000256" key="4">
    <source>
        <dbReference type="ARBA" id="ARBA00035204"/>
    </source>
</evidence>
<dbReference type="FunCoup" id="A0A1X7TE18">
    <property type="interactions" value="605"/>
</dbReference>
<comment type="similarity">
    <text evidence="1">Belongs to the universal ribosomal protein uL29 family.</text>
</comment>
<feature type="coiled-coil region" evidence="6">
    <location>
        <begin position="7"/>
        <end position="34"/>
    </location>
</feature>
<dbReference type="GO" id="GO:0006412">
    <property type="term" value="P:translation"/>
    <property type="evidence" value="ECO:0007669"/>
    <property type="project" value="InterPro"/>
</dbReference>
<dbReference type="PANTHER" id="PTHR45722">
    <property type="entry name" value="60S RIBOSOMAL PROTEIN L35"/>
    <property type="match status" value="1"/>
</dbReference>
<keyword evidence="3" id="KW-0687">Ribonucleoprotein</keyword>
<dbReference type="InParanoid" id="A0A1X7TE18"/>
<keyword evidence="2" id="KW-0689">Ribosomal protein</keyword>
<proteinExistence type="inferred from homology"/>
<name>A0A1X7TE18_AMPQE</name>
<dbReference type="InterPro" id="IPR018254">
    <property type="entry name" value="Ribosomal_uL29_CS"/>
</dbReference>
<dbReference type="GO" id="GO:0003735">
    <property type="term" value="F:structural constituent of ribosome"/>
    <property type="evidence" value="ECO:0007669"/>
    <property type="project" value="InterPro"/>
</dbReference>
<reference evidence="7" key="1">
    <citation type="submission" date="2017-05" db="UniProtKB">
        <authorList>
            <consortium name="EnsemblMetazoa"/>
        </authorList>
    </citation>
    <scope>IDENTIFICATION</scope>
</reference>
<dbReference type="SUPFAM" id="SSF46561">
    <property type="entry name" value="Ribosomal protein L29 (L29p)"/>
    <property type="match status" value="1"/>
</dbReference>
<dbReference type="NCBIfam" id="TIGR00012">
    <property type="entry name" value="L29"/>
    <property type="match status" value="1"/>
</dbReference>
<sequence length="123" mass="14444">MGKLKVRELRGKTKDELLKQLDELKNELSQLQVQKVTGGTASKLSKIKVVRKSVARVKTVISQTQRQNLKKFYANKKYKPLDLRKKLTRAKRRELTPRERSAKTLRRKKKLSLFPRRVYAVRA</sequence>
<evidence type="ECO:0000256" key="6">
    <source>
        <dbReference type="SAM" id="Coils"/>
    </source>
</evidence>
<dbReference type="eggNOG" id="KOG3436">
    <property type="taxonomic scope" value="Eukaryota"/>
</dbReference>
<protein>
    <recommendedName>
        <fullName evidence="4">Large ribosomal subunit protein uL29</fullName>
    </recommendedName>
    <alternativeName>
        <fullName evidence="5">60S ribosomal protein L35</fullName>
    </alternativeName>
</protein>
<dbReference type="FunFam" id="1.10.287.310:FF:000002">
    <property type="entry name" value="60S ribosomal protein L35"/>
    <property type="match status" value="1"/>
</dbReference>
<dbReference type="CDD" id="cd00427">
    <property type="entry name" value="Ribosomal_L29_HIP"/>
    <property type="match status" value="1"/>
</dbReference>
<dbReference type="Pfam" id="PF00831">
    <property type="entry name" value="Ribosomal_L29"/>
    <property type="match status" value="1"/>
</dbReference>
<organism evidence="7">
    <name type="scientific">Amphimedon queenslandica</name>
    <name type="common">Sponge</name>
    <dbReference type="NCBI Taxonomy" id="400682"/>
    <lineage>
        <taxon>Eukaryota</taxon>
        <taxon>Metazoa</taxon>
        <taxon>Porifera</taxon>
        <taxon>Demospongiae</taxon>
        <taxon>Heteroscleromorpha</taxon>
        <taxon>Haplosclerida</taxon>
        <taxon>Niphatidae</taxon>
        <taxon>Amphimedon</taxon>
    </lineage>
</organism>
<dbReference type="GO" id="GO:0003729">
    <property type="term" value="F:mRNA binding"/>
    <property type="evidence" value="ECO:0007669"/>
    <property type="project" value="TreeGrafter"/>
</dbReference>
<evidence type="ECO:0000256" key="5">
    <source>
        <dbReference type="ARBA" id="ARBA00035334"/>
    </source>
</evidence>
<dbReference type="GO" id="GO:0022625">
    <property type="term" value="C:cytosolic large ribosomal subunit"/>
    <property type="evidence" value="ECO:0007669"/>
    <property type="project" value="InterPro"/>
</dbReference>
<evidence type="ECO:0000256" key="3">
    <source>
        <dbReference type="ARBA" id="ARBA00023274"/>
    </source>
</evidence>
<dbReference type="PANTHER" id="PTHR45722:SF2">
    <property type="entry name" value="LARGE RIBOSOMAL SUBUNIT PROTEIN UL29-RELATED"/>
    <property type="match status" value="1"/>
</dbReference>
<dbReference type="EnsemblMetazoa" id="Aqu2.1.12854_001">
    <property type="protein sequence ID" value="Aqu2.1.12854_001"/>
    <property type="gene ID" value="Aqu2.1.12854"/>
</dbReference>
<evidence type="ECO:0000256" key="1">
    <source>
        <dbReference type="ARBA" id="ARBA00009254"/>
    </source>
</evidence>
<dbReference type="AlphaFoldDB" id="A0A1X7TE18"/>
<dbReference type="PROSITE" id="PS00579">
    <property type="entry name" value="RIBOSOMAL_L29"/>
    <property type="match status" value="1"/>
</dbReference>
<dbReference type="Gene3D" id="6.10.250.3450">
    <property type="match status" value="1"/>
</dbReference>
<dbReference type="HAMAP" id="MF_00374">
    <property type="entry name" value="Ribosomal_uL29"/>
    <property type="match status" value="1"/>
</dbReference>
<dbReference type="FunFam" id="6.10.250.3450:FF:000001">
    <property type="entry name" value="60S ribosomal protein L35"/>
    <property type="match status" value="1"/>
</dbReference>
<dbReference type="InterPro" id="IPR001854">
    <property type="entry name" value="Ribosomal_uL29"/>
</dbReference>
<dbReference type="Gene3D" id="1.10.287.310">
    <property type="match status" value="1"/>
</dbReference>
<accession>A0A1X7TE18</accession>
<dbReference type="GO" id="GO:0000463">
    <property type="term" value="P:maturation of LSU-rRNA from tricistronic rRNA transcript (SSU-rRNA, 5.8S rRNA, LSU-rRNA)"/>
    <property type="evidence" value="ECO:0007669"/>
    <property type="project" value="InterPro"/>
</dbReference>
<dbReference type="InterPro" id="IPR036049">
    <property type="entry name" value="Ribosomal_uL29_sf"/>
</dbReference>
<keyword evidence="6" id="KW-0175">Coiled coil</keyword>